<evidence type="ECO:0000256" key="1">
    <source>
        <dbReference type="SAM" id="Phobius"/>
    </source>
</evidence>
<sequence>MSYFDLIINMTESIISILFIYIIFNTRKRLLSYFIFVGINFLSISLCNYFSVPEITLILLSIVILFTYSNYLNHHKHLQNIFIALFINTLLNVATTLSICFSTLLAKFPIDSVDGYHLMAMISKPILLVLVLATASHIKKYYFLESQVLKYITISIVLLNFIYSVTVDYIFYGDNLNSTLTLLLLLIDALTICLCFVFFEAQREQYRILELQRKSMKIENLETIQSINENNYQQLRNWKHDIIHVFNAIKYQLTNKNYNEAFKIINEYNHNLNSNNFVQSSGNELLDYLLLQKVNQIKDKEIHLITSCHNTIGPLEDAHFFIIVGNLIDNAIENCDSNFNKQLWVSIGTKPEYYFISIKNSIKDSVLAANPDLNTTKVDSEHHGIGINNVRLLVNHYQGLIKFEEDEGYFIVKILIPNNPAS</sequence>
<dbReference type="GO" id="GO:0042802">
    <property type="term" value="F:identical protein binding"/>
    <property type="evidence" value="ECO:0007669"/>
    <property type="project" value="TreeGrafter"/>
</dbReference>
<dbReference type="Pfam" id="PF14501">
    <property type="entry name" value="HATPase_c_5"/>
    <property type="match status" value="1"/>
</dbReference>
<dbReference type="PANTHER" id="PTHR40448:SF1">
    <property type="entry name" value="TWO-COMPONENT SENSOR HISTIDINE KINASE"/>
    <property type="match status" value="1"/>
</dbReference>
<dbReference type="GO" id="GO:0005524">
    <property type="term" value="F:ATP binding"/>
    <property type="evidence" value="ECO:0007669"/>
    <property type="project" value="UniProtKB-KW"/>
</dbReference>
<protein>
    <submittedName>
        <fullName evidence="3">ATP-binding protein</fullName>
    </submittedName>
</protein>
<feature type="transmembrane region" description="Helical" evidence="1">
    <location>
        <begin position="116"/>
        <end position="136"/>
    </location>
</feature>
<dbReference type="Gene3D" id="3.30.565.10">
    <property type="entry name" value="Histidine kinase-like ATPase, C-terminal domain"/>
    <property type="match status" value="1"/>
</dbReference>
<dbReference type="EMBL" id="QUSL01000028">
    <property type="protein sequence ID" value="RGD81036.1"/>
    <property type="molecule type" value="Genomic_DNA"/>
</dbReference>
<dbReference type="SUPFAM" id="SSF55874">
    <property type="entry name" value="ATPase domain of HSP90 chaperone/DNA topoisomerase II/histidine kinase"/>
    <property type="match status" value="1"/>
</dbReference>
<feature type="domain" description="Sensor histidine kinase NatK-like C-terminal" evidence="2">
    <location>
        <begin position="319"/>
        <end position="417"/>
    </location>
</feature>
<evidence type="ECO:0000313" key="3">
    <source>
        <dbReference type="EMBL" id="RGD81036.1"/>
    </source>
</evidence>
<dbReference type="AlphaFoldDB" id="A0A3E3E9Z0"/>
<dbReference type="RefSeq" id="WP_008792701.1">
    <property type="nucleotide sequence ID" value="NZ_CAXMZE010000001.1"/>
</dbReference>
<keyword evidence="1" id="KW-0472">Membrane</keyword>
<feature type="transmembrane region" description="Helical" evidence="1">
    <location>
        <begin position="81"/>
        <end position="104"/>
    </location>
</feature>
<evidence type="ECO:0000313" key="4">
    <source>
        <dbReference type="Proteomes" id="UP000261032"/>
    </source>
</evidence>
<dbReference type="Proteomes" id="UP000261032">
    <property type="component" value="Unassembled WGS sequence"/>
</dbReference>
<feature type="transmembrane region" description="Helical" evidence="1">
    <location>
        <begin position="148"/>
        <end position="172"/>
    </location>
</feature>
<feature type="transmembrane region" description="Helical" evidence="1">
    <location>
        <begin position="178"/>
        <end position="199"/>
    </location>
</feature>
<reference evidence="3 4" key="1">
    <citation type="submission" date="2018-08" db="EMBL/GenBank/DDBJ databases">
        <title>A genome reference for cultivated species of the human gut microbiota.</title>
        <authorList>
            <person name="Zou Y."/>
            <person name="Xue W."/>
            <person name="Luo G."/>
        </authorList>
    </citation>
    <scope>NUCLEOTIDE SEQUENCE [LARGE SCALE GENOMIC DNA]</scope>
    <source>
        <strain evidence="3 4">OM06-4</strain>
    </source>
</reference>
<keyword evidence="3" id="KW-0067">ATP-binding</keyword>
<organism evidence="3 4">
    <name type="scientific">Thomasclavelia ramosa</name>
    <dbReference type="NCBI Taxonomy" id="1547"/>
    <lineage>
        <taxon>Bacteria</taxon>
        <taxon>Bacillati</taxon>
        <taxon>Bacillota</taxon>
        <taxon>Erysipelotrichia</taxon>
        <taxon>Erysipelotrichales</taxon>
        <taxon>Coprobacillaceae</taxon>
        <taxon>Thomasclavelia</taxon>
    </lineage>
</organism>
<feature type="transmembrane region" description="Helical" evidence="1">
    <location>
        <begin position="31"/>
        <end position="51"/>
    </location>
</feature>
<dbReference type="PANTHER" id="PTHR40448">
    <property type="entry name" value="TWO-COMPONENT SENSOR HISTIDINE KINASE"/>
    <property type="match status" value="1"/>
</dbReference>
<accession>A0A3E3E9Z0</accession>
<feature type="transmembrane region" description="Helical" evidence="1">
    <location>
        <begin position="57"/>
        <end position="74"/>
    </location>
</feature>
<keyword evidence="3" id="KW-0547">Nucleotide-binding</keyword>
<comment type="caution">
    <text evidence="3">The sequence shown here is derived from an EMBL/GenBank/DDBJ whole genome shotgun (WGS) entry which is preliminary data.</text>
</comment>
<dbReference type="GeneID" id="64197762"/>
<dbReference type="InterPro" id="IPR036890">
    <property type="entry name" value="HATPase_C_sf"/>
</dbReference>
<name>A0A3E3E9Z0_9FIRM</name>
<keyword evidence="1" id="KW-0812">Transmembrane</keyword>
<proteinExistence type="predicted"/>
<evidence type="ECO:0000259" key="2">
    <source>
        <dbReference type="Pfam" id="PF14501"/>
    </source>
</evidence>
<keyword evidence="1" id="KW-1133">Transmembrane helix</keyword>
<dbReference type="InterPro" id="IPR032834">
    <property type="entry name" value="NatK-like_C"/>
</dbReference>
<feature type="transmembrane region" description="Helical" evidence="1">
    <location>
        <begin position="6"/>
        <end position="24"/>
    </location>
</feature>
<gene>
    <name evidence="3" type="ORF">DXB93_14605</name>
</gene>